<dbReference type="VEuPathDB" id="FungiDB:C5L36_0C06940"/>
<dbReference type="EMBL" id="CP028775">
    <property type="protein sequence ID" value="AWU76774.1"/>
    <property type="molecule type" value="Genomic_DNA"/>
</dbReference>
<dbReference type="OrthoDB" id="440324at2759"/>
<keyword evidence="5" id="KW-0805">Transcription regulation</keyword>
<gene>
    <name evidence="10" type="ORF">C5L36_0C06940</name>
</gene>
<evidence type="ECO:0000256" key="5">
    <source>
        <dbReference type="ARBA" id="ARBA00023015"/>
    </source>
</evidence>
<evidence type="ECO:0000256" key="2">
    <source>
        <dbReference type="ARBA" id="ARBA00010916"/>
    </source>
</evidence>
<dbReference type="InterPro" id="IPR015418">
    <property type="entry name" value="Eaf6"/>
</dbReference>
<dbReference type="RefSeq" id="XP_029322251.1">
    <property type="nucleotide sequence ID" value="XM_029466391.1"/>
</dbReference>
<dbReference type="GeneID" id="40384569"/>
<keyword evidence="7" id="KW-0804">Transcription</keyword>
<comment type="subcellular location">
    <subcellularLocation>
        <location evidence="1">Nucleus</location>
    </subcellularLocation>
</comment>
<evidence type="ECO:0000256" key="7">
    <source>
        <dbReference type="ARBA" id="ARBA00023163"/>
    </source>
</evidence>
<dbReference type="Proteomes" id="UP000249293">
    <property type="component" value="Chromosome 3"/>
</dbReference>
<dbReference type="GO" id="GO:0006325">
    <property type="term" value="P:chromatin organization"/>
    <property type="evidence" value="ECO:0007669"/>
    <property type="project" value="UniProtKB-KW"/>
</dbReference>
<keyword evidence="6" id="KW-0175">Coiled coil</keyword>
<feature type="region of interest" description="Disordered" evidence="9">
    <location>
        <begin position="1"/>
        <end position="34"/>
    </location>
</feature>
<evidence type="ECO:0000313" key="11">
    <source>
        <dbReference type="Proteomes" id="UP000249293"/>
    </source>
</evidence>
<name>A0A2U9R601_PICKU</name>
<evidence type="ECO:0000256" key="9">
    <source>
        <dbReference type="SAM" id="MobiDB-lite"/>
    </source>
</evidence>
<sequence length="118" mass="13216">MSTEKDTTLKTTKESTTAPSVSPSARAQQIAQQLRTQITRQGKLEDELNALEHAIFARESVYLALTGSVVRGFNEEKDREKDRDKDKDNRIFSLSSATYVHQIKNKSNDNNGNSVSDN</sequence>
<feature type="compositionally biased region" description="Basic and acidic residues" evidence="9">
    <location>
        <begin position="1"/>
        <end position="13"/>
    </location>
</feature>
<proteinExistence type="inferred from homology"/>
<dbReference type="GO" id="GO:0000123">
    <property type="term" value="C:histone acetyltransferase complex"/>
    <property type="evidence" value="ECO:0007669"/>
    <property type="project" value="InterPro"/>
</dbReference>
<comment type="similarity">
    <text evidence="2">Belongs to the EAF6 family.</text>
</comment>
<accession>A0A2U9R601</accession>
<dbReference type="Pfam" id="PF09340">
    <property type="entry name" value="NuA4"/>
    <property type="match status" value="1"/>
</dbReference>
<protein>
    <recommendedName>
        <fullName evidence="3">Chromatin modification-related protein EAF6</fullName>
    </recommendedName>
</protein>
<evidence type="ECO:0000256" key="6">
    <source>
        <dbReference type="ARBA" id="ARBA00023054"/>
    </source>
</evidence>
<evidence type="ECO:0000256" key="8">
    <source>
        <dbReference type="ARBA" id="ARBA00023242"/>
    </source>
</evidence>
<keyword evidence="4" id="KW-0156">Chromatin regulator</keyword>
<reference evidence="10 11" key="1">
    <citation type="submission" date="2018-06" db="EMBL/GenBank/DDBJ databases">
        <title>Population genomics shows no distinction between pathogenic Candida krusei and environmental Pichia kudriavzevii: One species, four names.</title>
        <authorList>
            <person name="Douglass A.P."/>
            <person name="Offei B."/>
            <person name="Braun-Galleani S."/>
            <person name="Coughlan A.Y."/>
            <person name="Martos A."/>
            <person name="Ortiz-Merino R.A."/>
            <person name="Byrne K.P."/>
            <person name="Wolfe K.H."/>
        </authorList>
    </citation>
    <scope>NUCLEOTIDE SEQUENCE [LARGE SCALE GENOMIC DNA]</scope>
    <source>
        <strain evidence="10 11">CBS573</strain>
    </source>
</reference>
<dbReference type="KEGG" id="pkz:C5L36_0C06940"/>
<dbReference type="AlphaFoldDB" id="A0A2U9R601"/>
<organism evidence="10 11">
    <name type="scientific">Pichia kudriavzevii</name>
    <name type="common">Yeast</name>
    <name type="synonym">Issatchenkia orientalis</name>
    <dbReference type="NCBI Taxonomy" id="4909"/>
    <lineage>
        <taxon>Eukaryota</taxon>
        <taxon>Fungi</taxon>
        <taxon>Dikarya</taxon>
        <taxon>Ascomycota</taxon>
        <taxon>Saccharomycotina</taxon>
        <taxon>Pichiomycetes</taxon>
        <taxon>Pichiales</taxon>
        <taxon>Pichiaceae</taxon>
        <taxon>Pichia</taxon>
    </lineage>
</organism>
<keyword evidence="11" id="KW-1185">Reference proteome</keyword>
<evidence type="ECO:0000256" key="1">
    <source>
        <dbReference type="ARBA" id="ARBA00004123"/>
    </source>
</evidence>
<feature type="compositionally biased region" description="Polar residues" evidence="9">
    <location>
        <begin position="18"/>
        <end position="34"/>
    </location>
</feature>
<dbReference type="GO" id="GO:0005634">
    <property type="term" value="C:nucleus"/>
    <property type="evidence" value="ECO:0007669"/>
    <property type="project" value="UniProtKB-SubCell"/>
</dbReference>
<evidence type="ECO:0000256" key="4">
    <source>
        <dbReference type="ARBA" id="ARBA00022853"/>
    </source>
</evidence>
<evidence type="ECO:0000313" key="10">
    <source>
        <dbReference type="EMBL" id="AWU76774.1"/>
    </source>
</evidence>
<keyword evidence="8" id="KW-0539">Nucleus</keyword>
<evidence type="ECO:0000256" key="3">
    <source>
        <dbReference type="ARBA" id="ARBA00018504"/>
    </source>
</evidence>